<dbReference type="AlphaFoldDB" id="A0AAW9HKV2"/>
<protein>
    <submittedName>
        <fullName evidence="1">Uncharacterized protein</fullName>
    </submittedName>
</protein>
<name>A0AAW9HKV2_9ACTO</name>
<sequence>MPLLPMDQEWSDEILYQRYALDQDEITLIESMVRPMGGDE</sequence>
<comment type="caution">
    <text evidence="1">The sequence shown here is derived from an EMBL/GenBank/DDBJ whole genome shotgun (WGS) entry which is preliminary data.</text>
</comment>
<organism evidence="1 2">
    <name type="scientific">Actinotignum timonense</name>
    <dbReference type="NCBI Taxonomy" id="1870995"/>
    <lineage>
        <taxon>Bacteria</taxon>
        <taxon>Bacillati</taxon>
        <taxon>Actinomycetota</taxon>
        <taxon>Actinomycetes</taxon>
        <taxon>Actinomycetales</taxon>
        <taxon>Actinomycetaceae</taxon>
        <taxon>Actinotignum</taxon>
    </lineage>
</organism>
<reference evidence="1" key="1">
    <citation type="submission" date="2023-10" db="EMBL/GenBank/DDBJ databases">
        <title>Whole Genome based description of the genera Actinobaculum and Actinotignum reveals a complex phylogenetic relationship within the species included in the genus Actinotignum.</title>
        <authorList>
            <person name="Jensen C.S."/>
            <person name="Dargis R."/>
            <person name="Kemp M."/>
            <person name="Christensen J.J."/>
        </authorList>
    </citation>
    <scope>NUCLEOTIDE SEQUENCE</scope>
    <source>
        <strain evidence="1">SLA_B245</strain>
    </source>
</reference>
<accession>A0AAW9HKV2</accession>
<dbReference type="Proteomes" id="UP001288320">
    <property type="component" value="Unassembled WGS sequence"/>
</dbReference>
<gene>
    <name evidence="1" type="ORF">R6G74_09020</name>
</gene>
<proteinExistence type="predicted"/>
<evidence type="ECO:0000313" key="1">
    <source>
        <dbReference type="EMBL" id="MDY5141445.1"/>
    </source>
</evidence>
<evidence type="ECO:0000313" key="2">
    <source>
        <dbReference type="Proteomes" id="UP001288320"/>
    </source>
</evidence>
<dbReference type="EMBL" id="JAWNFV010000025">
    <property type="protein sequence ID" value="MDY5141445.1"/>
    <property type="molecule type" value="Genomic_DNA"/>
</dbReference>
<dbReference type="RefSeq" id="WP_284883327.1">
    <property type="nucleotide sequence ID" value="NZ_JASOHK010000060.1"/>
</dbReference>